<reference evidence="1 2" key="1">
    <citation type="submission" date="2024-06" db="EMBL/GenBank/DDBJ databases">
        <title>Genomic Encyclopedia of Type Strains, Phase V (KMG-V): Genome sequencing to study the core and pangenomes of soil and plant-associated prokaryotes.</title>
        <authorList>
            <person name="Whitman W."/>
        </authorList>
    </citation>
    <scope>NUCLEOTIDE SEQUENCE [LARGE SCALE GENOMIC DNA]</scope>
    <source>
        <strain evidence="1 2">USDA 160</strain>
    </source>
</reference>
<evidence type="ECO:0000313" key="1">
    <source>
        <dbReference type="EMBL" id="MET4719107.1"/>
    </source>
</evidence>
<gene>
    <name evidence="1" type="ORF">ABIF63_003213</name>
</gene>
<dbReference type="EMBL" id="JBEPTQ010000002">
    <property type="protein sequence ID" value="MET4719107.1"/>
    <property type="molecule type" value="Genomic_DNA"/>
</dbReference>
<proteinExistence type="predicted"/>
<comment type="caution">
    <text evidence="1">The sequence shown here is derived from an EMBL/GenBank/DDBJ whole genome shotgun (WGS) entry which is preliminary data.</text>
</comment>
<evidence type="ECO:0000313" key="2">
    <source>
        <dbReference type="Proteomes" id="UP001549291"/>
    </source>
</evidence>
<accession>A0ABV2RQH5</accession>
<keyword evidence="2" id="KW-1185">Reference proteome</keyword>
<organism evidence="1 2">
    <name type="scientific">Bradyrhizobium japonicum</name>
    <dbReference type="NCBI Taxonomy" id="375"/>
    <lineage>
        <taxon>Bacteria</taxon>
        <taxon>Pseudomonadati</taxon>
        <taxon>Pseudomonadota</taxon>
        <taxon>Alphaproteobacteria</taxon>
        <taxon>Hyphomicrobiales</taxon>
        <taxon>Nitrobacteraceae</taxon>
        <taxon>Bradyrhizobium</taxon>
    </lineage>
</organism>
<sequence length="71" mass="7789">MPERPGADYADRFITSRSAGVTSSRPSIALACLGAVLDQPAFERDRRQRGRVEEALDDVAAELGQLRSKTR</sequence>
<protein>
    <submittedName>
        <fullName evidence="1">Uncharacterized protein</fullName>
    </submittedName>
</protein>
<dbReference type="RefSeq" id="WP_038935167.1">
    <property type="nucleotide sequence ID" value="NZ_CP066351.1"/>
</dbReference>
<name>A0ABV2RQH5_BRAJP</name>
<dbReference type="Proteomes" id="UP001549291">
    <property type="component" value="Unassembled WGS sequence"/>
</dbReference>